<sequence length="259" mass="28662">MTGSQPQITEADLISYVDGRLDDQRRNAVTAYLDSNPADARKVKAWLEQNAALTALYGRLDEGALPANLDIARMERRVRSERAHWRNLAAASILVLAIGLTAGWFGHGFIQRNDEETRSIITAAAQAHSLFASEILHPVEVRANAEDSSNLQKWLMKRLDRKFNIPDLESHGLQLVGGRVLPSSTGAAAQLMYEDATGQRVTLYIVPASDSEDTAMRRTNVGALETVSWDDETIRCSLVGNLDPKRMDAIAKEMYQQLS</sequence>
<comment type="caution">
    <text evidence="2">The sequence shown here is derived from an EMBL/GenBank/DDBJ whole genome shotgun (WGS) entry which is preliminary data.</text>
</comment>
<name>A0A135P903_9HYPH</name>
<keyword evidence="1" id="KW-0472">Membrane</keyword>
<proteinExistence type="predicted"/>
<dbReference type="STRING" id="2052828.ATO67_17845"/>
<gene>
    <name evidence="2" type="ORF">ATO67_17845</name>
</gene>
<keyword evidence="1" id="KW-1133">Transmembrane helix</keyword>
<dbReference type="EMBL" id="LNUW01000002">
    <property type="protein sequence ID" value="KXG87876.1"/>
    <property type="molecule type" value="Genomic_DNA"/>
</dbReference>
<accession>A0A135P903</accession>
<dbReference type="RefSeq" id="WP_067652405.1">
    <property type="nucleotide sequence ID" value="NZ_KQ961033.1"/>
</dbReference>
<reference evidence="2 3" key="1">
    <citation type="submission" date="2015-11" db="EMBL/GenBank/DDBJ databases">
        <title>Draft genome sequence of Agrobacterium sp. R89-1.</title>
        <authorList>
            <person name="Zahradnik J."/>
            <person name="Kyslikova E."/>
            <person name="Palyzova A."/>
            <person name="Kyslik P."/>
        </authorList>
    </citation>
    <scope>NUCLEOTIDE SEQUENCE [LARGE SCALE GENOMIC DNA]</scope>
    <source>
        <strain evidence="2 3">R89-1</strain>
    </source>
</reference>
<feature type="transmembrane region" description="Helical" evidence="1">
    <location>
        <begin position="83"/>
        <end position="105"/>
    </location>
</feature>
<evidence type="ECO:0000313" key="2">
    <source>
        <dbReference type="EMBL" id="KXG87876.1"/>
    </source>
</evidence>
<evidence type="ECO:0000313" key="3">
    <source>
        <dbReference type="Proteomes" id="UP000070498"/>
    </source>
</evidence>
<dbReference type="Proteomes" id="UP000070498">
    <property type="component" value="Unassembled WGS sequence"/>
</dbReference>
<keyword evidence="1" id="KW-0812">Transmembrane</keyword>
<dbReference type="AlphaFoldDB" id="A0A135P903"/>
<organism evidence="2 3">
    <name type="scientific">Agrobacterium bohemicum</name>
    <dbReference type="NCBI Taxonomy" id="2052828"/>
    <lineage>
        <taxon>Bacteria</taxon>
        <taxon>Pseudomonadati</taxon>
        <taxon>Pseudomonadota</taxon>
        <taxon>Alphaproteobacteria</taxon>
        <taxon>Hyphomicrobiales</taxon>
        <taxon>Rhizobiaceae</taxon>
        <taxon>Rhizobium/Agrobacterium group</taxon>
        <taxon>Agrobacterium</taxon>
    </lineage>
</organism>
<evidence type="ECO:0000256" key="1">
    <source>
        <dbReference type="SAM" id="Phobius"/>
    </source>
</evidence>
<protein>
    <submittedName>
        <fullName evidence="2">Transcriptional regulator</fullName>
    </submittedName>
</protein>
<keyword evidence="3" id="KW-1185">Reference proteome</keyword>